<organism evidence="1 2">
    <name type="scientific">Melia azedarach</name>
    <name type="common">Chinaberry tree</name>
    <dbReference type="NCBI Taxonomy" id="155640"/>
    <lineage>
        <taxon>Eukaryota</taxon>
        <taxon>Viridiplantae</taxon>
        <taxon>Streptophyta</taxon>
        <taxon>Embryophyta</taxon>
        <taxon>Tracheophyta</taxon>
        <taxon>Spermatophyta</taxon>
        <taxon>Magnoliopsida</taxon>
        <taxon>eudicotyledons</taxon>
        <taxon>Gunneridae</taxon>
        <taxon>Pentapetalae</taxon>
        <taxon>rosids</taxon>
        <taxon>malvids</taxon>
        <taxon>Sapindales</taxon>
        <taxon>Meliaceae</taxon>
        <taxon>Melia</taxon>
    </lineage>
</organism>
<protein>
    <submittedName>
        <fullName evidence="1">Hyoscyamine 6-dioxygenase-like</fullName>
    </submittedName>
</protein>
<dbReference type="Proteomes" id="UP001164539">
    <property type="component" value="Chromosome 1"/>
</dbReference>
<evidence type="ECO:0000313" key="1">
    <source>
        <dbReference type="EMBL" id="KAJ4726865.1"/>
    </source>
</evidence>
<name>A0ACC1YSR7_MELAZ</name>
<sequence length="187" mass="21174">MMPRITSRSSLLYLRRTRQRNAFNIGLKSQLDTGIYTIEAKKLVIIPPCPDAILTLGLPRQSDPNLVTILPQGDVPRLQVFKDGEWIGVEPIPNAFVINFCYVLQIISNNKLKSAEHRAVADSKKARTSAAFFTTSSNDNIIEPAKALTDAGNHPIYKTFQFEEFLMDYISMDENKELVLELYKRQA</sequence>
<reference evidence="1 2" key="1">
    <citation type="journal article" date="2023" name="Science">
        <title>Complex scaffold remodeling in plant triterpene biosynthesis.</title>
        <authorList>
            <person name="De La Pena R."/>
            <person name="Hodgson H."/>
            <person name="Liu J.C."/>
            <person name="Stephenson M.J."/>
            <person name="Martin A.C."/>
            <person name="Owen C."/>
            <person name="Harkess A."/>
            <person name="Leebens-Mack J."/>
            <person name="Jimenez L.E."/>
            <person name="Osbourn A."/>
            <person name="Sattely E.S."/>
        </authorList>
    </citation>
    <scope>NUCLEOTIDE SEQUENCE [LARGE SCALE GENOMIC DNA]</scope>
    <source>
        <strain evidence="2">cv. JPN11</strain>
        <tissue evidence="1">Leaf</tissue>
    </source>
</reference>
<dbReference type="EMBL" id="CM051394">
    <property type="protein sequence ID" value="KAJ4726865.1"/>
    <property type="molecule type" value="Genomic_DNA"/>
</dbReference>
<gene>
    <name evidence="1" type="ORF">OWV82_000059</name>
</gene>
<proteinExistence type="predicted"/>
<keyword evidence="2" id="KW-1185">Reference proteome</keyword>
<evidence type="ECO:0000313" key="2">
    <source>
        <dbReference type="Proteomes" id="UP001164539"/>
    </source>
</evidence>
<accession>A0ACC1YSR7</accession>
<comment type="caution">
    <text evidence="1">The sequence shown here is derived from an EMBL/GenBank/DDBJ whole genome shotgun (WGS) entry which is preliminary data.</text>
</comment>